<organism evidence="2">
    <name type="scientific">Lotus japonicus</name>
    <name type="common">Lotus corniculatus var. japonicus</name>
    <dbReference type="NCBI Taxonomy" id="34305"/>
    <lineage>
        <taxon>Eukaryota</taxon>
        <taxon>Viridiplantae</taxon>
        <taxon>Streptophyta</taxon>
        <taxon>Embryophyta</taxon>
        <taxon>Tracheophyta</taxon>
        <taxon>Spermatophyta</taxon>
        <taxon>Magnoliopsida</taxon>
        <taxon>eudicotyledons</taxon>
        <taxon>Gunneridae</taxon>
        <taxon>Pentapetalae</taxon>
        <taxon>rosids</taxon>
        <taxon>fabids</taxon>
        <taxon>Fabales</taxon>
        <taxon>Fabaceae</taxon>
        <taxon>Papilionoideae</taxon>
        <taxon>50 kb inversion clade</taxon>
        <taxon>NPAAA clade</taxon>
        <taxon>Hologalegina</taxon>
        <taxon>robinioid clade</taxon>
        <taxon>Loteae</taxon>
        <taxon>Lotus</taxon>
    </lineage>
</organism>
<reference evidence="2" key="1">
    <citation type="submission" date="2012-05" db="EMBL/GenBank/DDBJ databases">
        <authorList>
            <person name="Krishnakumar V."/>
            <person name="Cheung F."/>
            <person name="Xiao Y."/>
            <person name="Chan A."/>
            <person name="Moskal W.A."/>
            <person name="Town C.D."/>
        </authorList>
    </citation>
    <scope>NUCLEOTIDE SEQUENCE</scope>
</reference>
<dbReference type="KEGG" id="lja:130742867"/>
<evidence type="ECO:0000256" key="1">
    <source>
        <dbReference type="SAM" id="MobiDB-lite"/>
    </source>
</evidence>
<accession>I3T1Z4</accession>
<name>I3T1Z4_LOTJA</name>
<dbReference type="EMBL" id="BT146742">
    <property type="protein sequence ID" value="AFK46536.1"/>
    <property type="molecule type" value="mRNA"/>
</dbReference>
<protein>
    <recommendedName>
        <fullName evidence="3">Wound-responsive family protein</fullName>
    </recommendedName>
</protein>
<dbReference type="InterPro" id="IPR022251">
    <property type="entry name" value="DUF3774_wound-induced"/>
</dbReference>
<sequence length="91" mass="10013">MCRGVFVVATSVGVVEALKDQGYCKLNNAMRSIAQGAQSQMRSSSQAKKLSEASPSSAINSKKQQRDERKRKAEEESLRTVMYLSTWGPNS</sequence>
<dbReference type="GeneID" id="130742867"/>
<dbReference type="Pfam" id="PF12609">
    <property type="entry name" value="DUF3774"/>
    <property type="match status" value="1"/>
</dbReference>
<dbReference type="PANTHER" id="PTHR33090">
    <property type="entry name" value="DUF3774 DOMAIN PROTEIN-RELATED"/>
    <property type="match status" value="1"/>
</dbReference>
<feature type="compositionally biased region" description="Polar residues" evidence="1">
    <location>
        <begin position="35"/>
        <end position="62"/>
    </location>
</feature>
<dbReference type="AlphaFoldDB" id="I3T1Z4"/>
<evidence type="ECO:0000313" key="2">
    <source>
        <dbReference type="EMBL" id="AFK46536.1"/>
    </source>
</evidence>
<dbReference type="OMA" id="MCANRGA"/>
<proteinExistence type="evidence at transcript level"/>
<feature type="compositionally biased region" description="Basic and acidic residues" evidence="1">
    <location>
        <begin position="64"/>
        <end position="76"/>
    </location>
</feature>
<dbReference type="OrthoDB" id="1693502at2759"/>
<feature type="region of interest" description="Disordered" evidence="1">
    <location>
        <begin position="35"/>
        <end position="76"/>
    </location>
</feature>
<evidence type="ECO:0008006" key="3">
    <source>
        <dbReference type="Google" id="ProtNLM"/>
    </source>
</evidence>
<dbReference type="RefSeq" id="XP_057450948.1">
    <property type="nucleotide sequence ID" value="XM_057594965.1"/>
</dbReference>